<dbReference type="RefSeq" id="WP_332079322.1">
    <property type="nucleotide sequence ID" value="NZ_JAZHBM010000003.1"/>
</dbReference>
<keyword evidence="2" id="KW-1185">Reference proteome</keyword>
<gene>
    <name evidence="1" type="ORF">V3391_15470</name>
</gene>
<reference evidence="1 2" key="1">
    <citation type="submission" date="2024-01" db="EMBL/GenBank/DDBJ databases">
        <title>Novel species of the genus Luteimonas isolated from rivers.</title>
        <authorList>
            <person name="Lu H."/>
        </authorList>
    </citation>
    <scope>NUCLEOTIDE SEQUENCE [LARGE SCALE GENOMIC DNA]</scope>
    <source>
        <strain evidence="1 2">SMYT11W</strain>
    </source>
</reference>
<evidence type="ECO:0000313" key="2">
    <source>
        <dbReference type="Proteomes" id="UP001358324"/>
    </source>
</evidence>
<evidence type="ECO:0000313" key="1">
    <source>
        <dbReference type="EMBL" id="MEF3083615.1"/>
    </source>
</evidence>
<protein>
    <submittedName>
        <fullName evidence="1">Uncharacterized protein</fullName>
    </submittedName>
</protein>
<dbReference type="Proteomes" id="UP001358324">
    <property type="component" value="Unassembled WGS sequence"/>
</dbReference>
<name>A0ABU7WJ42_9GAMM</name>
<sequence>MEPEEKIQKLREYKAQLGHWQRDHDAETRSWINENTAWVRREVIEADCFYTMTISPPPAVGGLVMRNVDPFAMMFNPPYLMNLTSHVVDMIDKTIGALKAPQAKPRSVAAVAAPDPVQKGYAFIAMPIDPADAQLEDVLDAIKEAATRCGINAERVDEPHSNERITDRILESIRKAEYVIVDLTGSRPNVFYEAGYAQGLRKTPIYIARDGTRLEFDLKDYPVIFFKNMKELKDSLERRLRGLAEARAT</sequence>
<accession>A0ABU7WJ42</accession>
<proteinExistence type="predicted"/>
<dbReference type="Gene3D" id="3.40.50.450">
    <property type="match status" value="1"/>
</dbReference>
<organism evidence="1 2">
    <name type="scientific">Luteimonas flava</name>
    <dbReference type="NCBI Taxonomy" id="3115822"/>
    <lineage>
        <taxon>Bacteria</taxon>
        <taxon>Pseudomonadati</taxon>
        <taxon>Pseudomonadota</taxon>
        <taxon>Gammaproteobacteria</taxon>
        <taxon>Lysobacterales</taxon>
        <taxon>Lysobacteraceae</taxon>
        <taxon>Luteimonas</taxon>
    </lineage>
</organism>
<comment type="caution">
    <text evidence="1">The sequence shown here is derived from an EMBL/GenBank/DDBJ whole genome shotgun (WGS) entry which is preliminary data.</text>
</comment>
<dbReference type="EMBL" id="JAZHBM010000003">
    <property type="protein sequence ID" value="MEF3083615.1"/>
    <property type="molecule type" value="Genomic_DNA"/>
</dbReference>